<dbReference type="EMBL" id="JAPDPJ010000082">
    <property type="protein sequence ID" value="MCW3789112.1"/>
    <property type="molecule type" value="Genomic_DNA"/>
</dbReference>
<comment type="caution">
    <text evidence="3">The sequence shown here is derived from an EMBL/GenBank/DDBJ whole genome shotgun (WGS) entry which is preliminary data.</text>
</comment>
<evidence type="ECO:0000256" key="1">
    <source>
        <dbReference type="SAM" id="Coils"/>
    </source>
</evidence>
<feature type="domain" description="Helix-turn-helix" evidence="2">
    <location>
        <begin position="47"/>
        <end position="96"/>
    </location>
</feature>
<protein>
    <submittedName>
        <fullName evidence="3">Helix-turn-helix domain-containing protein</fullName>
    </submittedName>
</protein>
<reference evidence="3" key="1">
    <citation type="submission" date="2022-10" db="EMBL/GenBank/DDBJ databases">
        <authorList>
            <person name="Yu W.X."/>
        </authorList>
    </citation>
    <scope>NUCLEOTIDE SEQUENCE</scope>
    <source>
        <strain evidence="3">AAT</strain>
    </source>
</reference>
<name>A0AAE3M8V4_9BACT</name>
<dbReference type="RefSeq" id="WP_301192668.1">
    <property type="nucleotide sequence ID" value="NZ_JAPDPJ010000082.1"/>
</dbReference>
<dbReference type="Proteomes" id="UP001209229">
    <property type="component" value="Unassembled WGS sequence"/>
</dbReference>
<dbReference type="InterPro" id="IPR041657">
    <property type="entry name" value="HTH_17"/>
</dbReference>
<gene>
    <name evidence="3" type="ORF">OM075_21780</name>
</gene>
<keyword evidence="1" id="KW-0175">Coiled coil</keyword>
<evidence type="ECO:0000313" key="4">
    <source>
        <dbReference type="Proteomes" id="UP001209229"/>
    </source>
</evidence>
<keyword evidence="4" id="KW-1185">Reference proteome</keyword>
<dbReference type="Pfam" id="PF12728">
    <property type="entry name" value="HTH_17"/>
    <property type="match status" value="1"/>
</dbReference>
<feature type="coiled-coil region" evidence="1">
    <location>
        <begin position="6"/>
        <end position="36"/>
    </location>
</feature>
<dbReference type="AlphaFoldDB" id="A0AAE3M8V4"/>
<organism evidence="3 4">
    <name type="scientific">Plebeiibacterium sediminum</name>
    <dbReference type="NCBI Taxonomy" id="2992112"/>
    <lineage>
        <taxon>Bacteria</taxon>
        <taxon>Pseudomonadati</taxon>
        <taxon>Bacteroidota</taxon>
        <taxon>Bacteroidia</taxon>
        <taxon>Marinilabiliales</taxon>
        <taxon>Marinilabiliaceae</taxon>
        <taxon>Plebeiibacterium</taxon>
    </lineage>
</organism>
<proteinExistence type="predicted"/>
<dbReference type="NCBIfam" id="TIGR01764">
    <property type="entry name" value="excise"/>
    <property type="match status" value="1"/>
</dbReference>
<accession>A0AAE3M8V4</accession>
<evidence type="ECO:0000313" key="3">
    <source>
        <dbReference type="EMBL" id="MCW3789112.1"/>
    </source>
</evidence>
<dbReference type="InterPro" id="IPR010093">
    <property type="entry name" value="SinI_DNA-bd"/>
</dbReference>
<evidence type="ECO:0000259" key="2">
    <source>
        <dbReference type="Pfam" id="PF12728"/>
    </source>
</evidence>
<dbReference type="GO" id="GO:0003677">
    <property type="term" value="F:DNA binding"/>
    <property type="evidence" value="ECO:0007669"/>
    <property type="project" value="InterPro"/>
</dbReference>
<sequence>MDEQIEEQIEEKIDFKAETLKNLEQLNKKVSELIKVQHKAGTGFDYVNAAELALLLGESVKTIYGRVYNKQIPFYKPGGKILLFKLDEVMDWIKAGRHSSLEEIKSNV</sequence>